<evidence type="ECO:0000256" key="1">
    <source>
        <dbReference type="SAM" id="Coils"/>
    </source>
</evidence>
<sequence length="248" mass="28612">MYSNPELCQGQMKCLVKRFLQDKQLDGVATGDLIIQQFSQLLSLEVRNEKFLSFKPLEKRLDVFLHPYISQPYPQLWAFIRNLLLLSHGQATVERGFSINKQVETCNIQEDTVIAQRVVCDYVSMHGGVTKVPLTPELLSSVTSARVSYRMHPERKKKESQAHSQRRIMIEEELEQLKKTRQNIQEVAEHLRRDADKMAEEAEDKQGSKMAELIAKSNALRRSYKQKLTELESLGEKIATKAAELRRL</sequence>
<accession>A0A9Q9WJ85</accession>
<dbReference type="AlphaFoldDB" id="A0A9Q9WJ85"/>
<feature type="coiled-coil region" evidence="1">
    <location>
        <begin position="160"/>
        <end position="208"/>
    </location>
</feature>
<reference evidence="2" key="1">
    <citation type="submission" date="2025-08" db="UniProtKB">
        <authorList>
            <consortium name="RefSeq"/>
        </authorList>
    </citation>
    <scope>IDENTIFICATION</scope>
    <source>
        <tissue evidence="2">Muscle</tissue>
    </source>
</reference>
<organism evidence="2">
    <name type="scientific">Cyprinus carpio</name>
    <name type="common">Common carp</name>
    <dbReference type="NCBI Taxonomy" id="7962"/>
    <lineage>
        <taxon>Eukaryota</taxon>
        <taxon>Metazoa</taxon>
        <taxon>Chordata</taxon>
        <taxon>Craniata</taxon>
        <taxon>Vertebrata</taxon>
        <taxon>Euteleostomi</taxon>
        <taxon>Actinopterygii</taxon>
        <taxon>Neopterygii</taxon>
        <taxon>Teleostei</taxon>
        <taxon>Ostariophysi</taxon>
        <taxon>Cypriniformes</taxon>
        <taxon>Cyprinidae</taxon>
        <taxon>Cyprininae</taxon>
        <taxon>Cyprinus</taxon>
    </lineage>
</organism>
<dbReference type="KEGG" id="ccar:122138022"/>
<keyword evidence="1" id="KW-0175">Coiled coil</keyword>
<protein>
    <submittedName>
        <fullName evidence="2">Uncharacterized protein LOC122138022</fullName>
    </submittedName>
</protein>
<evidence type="ECO:0000313" key="2">
    <source>
        <dbReference type="RefSeq" id="XP_042584400.1"/>
    </source>
</evidence>
<name>A0A9Q9WJ85_CYPCA</name>
<dbReference type="RefSeq" id="XP_042584400.1">
    <property type="nucleotide sequence ID" value="XM_042728466.1"/>
</dbReference>
<dbReference type="OrthoDB" id="10056585at2759"/>
<dbReference type="Proteomes" id="UP001155660">
    <property type="component" value="Chromosome B7"/>
</dbReference>
<proteinExistence type="predicted"/>
<gene>
    <name evidence="2" type="primary">LOC122138022</name>
</gene>
<dbReference type="GeneID" id="122138022"/>